<protein>
    <submittedName>
        <fullName evidence="10">Uncharacterized protein</fullName>
    </submittedName>
</protein>
<evidence type="ECO:0000256" key="9">
    <source>
        <dbReference type="SAM" id="MobiDB-lite"/>
    </source>
</evidence>
<keyword evidence="8" id="KW-0175">Coiled coil</keyword>
<dbReference type="EMBL" id="QWIN01001361">
    <property type="protein sequence ID" value="RMY42315.1"/>
    <property type="molecule type" value="Genomic_DNA"/>
</dbReference>
<dbReference type="OrthoDB" id="341482at2759"/>
<reference evidence="10 11" key="1">
    <citation type="journal article" date="2018" name="BMC Genomics">
        <title>Genomic evidence for intraspecific hybridization in a clonal and extremely halotolerant yeast.</title>
        <authorList>
            <person name="Gostincar C."/>
            <person name="Stajich J.E."/>
            <person name="Zupancic J."/>
            <person name="Zalar P."/>
            <person name="Gunde-Cimerman N."/>
        </authorList>
    </citation>
    <scope>NUCLEOTIDE SEQUENCE [LARGE SCALE GENOMIC DNA]</scope>
    <source>
        <strain evidence="10 11">EXF-151</strain>
    </source>
</reference>
<dbReference type="VEuPathDB" id="FungiDB:BTJ68_04474"/>
<feature type="coiled-coil region" evidence="8">
    <location>
        <begin position="738"/>
        <end position="765"/>
    </location>
</feature>
<feature type="region of interest" description="Disordered" evidence="9">
    <location>
        <begin position="719"/>
        <end position="738"/>
    </location>
</feature>
<keyword evidence="3" id="KW-0509">mRNA transport</keyword>
<dbReference type="GO" id="GO:0000056">
    <property type="term" value="P:ribosomal small subunit export from nucleus"/>
    <property type="evidence" value="ECO:0007669"/>
    <property type="project" value="InterPro"/>
</dbReference>
<keyword evidence="4" id="KW-0653">Protein transport</keyword>
<dbReference type="PANTHER" id="PTHR13257:SF0">
    <property type="entry name" value="NUCLEAR PORE COMPLEX PROTEIN NUP88"/>
    <property type="match status" value="1"/>
</dbReference>
<evidence type="ECO:0000256" key="6">
    <source>
        <dbReference type="ARBA" id="ARBA00023132"/>
    </source>
</evidence>
<keyword evidence="6" id="KW-0906">Nuclear pore complex</keyword>
<dbReference type="SUPFAM" id="SSF82171">
    <property type="entry name" value="DPP6 N-terminal domain-like"/>
    <property type="match status" value="1"/>
</dbReference>
<keyword evidence="2" id="KW-0813">Transport</keyword>
<organism evidence="10 11">
    <name type="scientific">Hortaea werneckii</name>
    <name type="common">Black yeast</name>
    <name type="synonym">Cladosporium werneckii</name>
    <dbReference type="NCBI Taxonomy" id="91943"/>
    <lineage>
        <taxon>Eukaryota</taxon>
        <taxon>Fungi</taxon>
        <taxon>Dikarya</taxon>
        <taxon>Ascomycota</taxon>
        <taxon>Pezizomycotina</taxon>
        <taxon>Dothideomycetes</taxon>
        <taxon>Dothideomycetidae</taxon>
        <taxon>Mycosphaerellales</taxon>
        <taxon>Teratosphaeriaceae</taxon>
        <taxon>Hortaea</taxon>
    </lineage>
</organism>
<keyword evidence="7" id="KW-0539">Nucleus</keyword>
<name>A0A3M7BR44_HORWE</name>
<evidence type="ECO:0000313" key="10">
    <source>
        <dbReference type="EMBL" id="RMY42315.1"/>
    </source>
</evidence>
<dbReference type="Proteomes" id="UP000270230">
    <property type="component" value="Unassembled WGS sequence"/>
</dbReference>
<dbReference type="GO" id="GO:0005643">
    <property type="term" value="C:nuclear pore"/>
    <property type="evidence" value="ECO:0007669"/>
    <property type="project" value="UniProtKB-SubCell"/>
</dbReference>
<evidence type="ECO:0000256" key="8">
    <source>
        <dbReference type="SAM" id="Coils"/>
    </source>
</evidence>
<dbReference type="GO" id="GO:0006406">
    <property type="term" value="P:mRNA export from nucleus"/>
    <property type="evidence" value="ECO:0007669"/>
    <property type="project" value="TreeGrafter"/>
</dbReference>
<dbReference type="InterPro" id="IPR037700">
    <property type="entry name" value="NUP88/NUP82"/>
</dbReference>
<dbReference type="GO" id="GO:0000055">
    <property type="term" value="P:ribosomal large subunit export from nucleus"/>
    <property type="evidence" value="ECO:0007669"/>
    <property type="project" value="InterPro"/>
</dbReference>
<evidence type="ECO:0000256" key="1">
    <source>
        <dbReference type="ARBA" id="ARBA00004567"/>
    </source>
</evidence>
<comment type="caution">
    <text evidence="10">The sequence shown here is derived from an EMBL/GenBank/DDBJ whole genome shotgun (WGS) entry which is preliminary data.</text>
</comment>
<feature type="region of interest" description="Disordered" evidence="9">
    <location>
        <begin position="591"/>
        <end position="612"/>
    </location>
</feature>
<accession>A0A3M7BR44</accession>
<dbReference type="AlphaFoldDB" id="A0A3M7BR44"/>
<keyword evidence="5" id="KW-0811">Translocation</keyword>
<evidence type="ECO:0000256" key="4">
    <source>
        <dbReference type="ARBA" id="ARBA00022927"/>
    </source>
</evidence>
<comment type="subcellular location">
    <subcellularLocation>
        <location evidence="1">Nucleus</location>
        <location evidence="1">Nuclear pore complex</location>
    </subcellularLocation>
</comment>
<evidence type="ECO:0000256" key="2">
    <source>
        <dbReference type="ARBA" id="ARBA00022448"/>
    </source>
</evidence>
<dbReference type="GO" id="GO:0017056">
    <property type="term" value="F:structural constituent of nuclear pore"/>
    <property type="evidence" value="ECO:0007669"/>
    <property type="project" value="InterPro"/>
</dbReference>
<evidence type="ECO:0000313" key="11">
    <source>
        <dbReference type="Proteomes" id="UP000270230"/>
    </source>
</evidence>
<sequence length="935" mass="101550">MPAKTLARALPYFSRPTPGFQLFHSEQRQGPDATTSRYNGPVKRLAHRGTEVFVAVGTELRWADLEQLKSAGEVWDRSHGMDEPAEEQEAEEEDRRYRVLKTSVARPIQQLSVSPSGDFIAILTSHTCHVATLPSASHLTSGSYEPLRIKTYQVGPTAHVLEQSPLVSALWHPLSPSGNCLVTVARDACVRLWELERSDLSSFDEPSLAVDLKKLANATTTQADFSASKYGVNKGFSPDNVEMDVHAACFGGSGTDDESGWAAMTLWVAMGEGDVYALCPFLPRKWRATSTLLPSLSTSVVAKTRAISHDSEATDDEKRRADQQTRWLADLDEQEPMALPGANEFDLVDVYNRPARPGALPKLQGPFYVGTDNDIGEITDIHVIGAKINDESLYDEDEVVDEEPGLSVGIICVATSTSKVHVCLDLDGVEAEWLPTKRAPRNDSSFYTFSDEDVERSLLVYETLDLSNPDVDVEGWPTFTPSPANRYELLATTPSGVYTLDFQPWTQALEDELAHAQEQGADFRFDILLESTATAITQPIRLTTESQQTINTALAILSPAGLGGCLILTLADPNSPLSALLALPLPPSNPYAPDTANASHPLPPSESRLLEDPEPRAPYLPAETFFTPSNLPAFAKDAAQHHRLGPTASAVSAQHIRYSPATLQFLTDAHRLVAAETHGLGLAAAELFRRCERMRSELLDQIRRVREIRDKVDVVVGADEEGGGEADSQGEGGSLEKKDRVEVRVNEAHERTVELNERVERLRGKMGRLGGGASGGRPLSVREQGFAKEVERVRVSVGAGEEGCGGEEGTGMGLLSAPADEVKVWDGQVAGEGEQQQQQVANSLVKRLQAARELQERLVRQAGEAVEDAEQRRGGAADEADFSGTKRGGGGSSAATPVHGDFRRQKLQQVMALLERETALVEGVAERLARLGVST</sequence>
<gene>
    <name evidence="10" type="ORF">D0865_12062</name>
</gene>
<dbReference type="PANTHER" id="PTHR13257">
    <property type="entry name" value="NUCLEOPORIN NUP84-RELATED"/>
    <property type="match status" value="1"/>
</dbReference>
<feature type="region of interest" description="Disordered" evidence="9">
    <location>
        <begin position="864"/>
        <end position="902"/>
    </location>
</feature>
<dbReference type="GO" id="GO:0006606">
    <property type="term" value="P:protein import into nucleus"/>
    <property type="evidence" value="ECO:0007669"/>
    <property type="project" value="TreeGrafter"/>
</dbReference>
<evidence type="ECO:0000256" key="3">
    <source>
        <dbReference type="ARBA" id="ARBA00022816"/>
    </source>
</evidence>
<proteinExistence type="predicted"/>
<evidence type="ECO:0000256" key="7">
    <source>
        <dbReference type="ARBA" id="ARBA00023242"/>
    </source>
</evidence>
<evidence type="ECO:0000256" key="5">
    <source>
        <dbReference type="ARBA" id="ARBA00023010"/>
    </source>
</evidence>